<dbReference type="Pfam" id="PF03625">
    <property type="entry name" value="DUF302"/>
    <property type="match status" value="1"/>
</dbReference>
<feature type="domain" description="DUF302" evidence="2">
    <location>
        <begin position="36"/>
        <end position="93"/>
    </location>
</feature>
<dbReference type="OrthoDB" id="9799367at2"/>
<dbReference type="STRING" id="683260.SAMN05421874_109164"/>
<dbReference type="InterPro" id="IPR005180">
    <property type="entry name" value="DUF302"/>
</dbReference>
<dbReference type="PANTHER" id="PTHR38342:SF2">
    <property type="entry name" value="INNER MEMBRANE OR EXPORTED"/>
    <property type="match status" value="1"/>
</dbReference>
<dbReference type="Proteomes" id="UP000198683">
    <property type="component" value="Unassembled WGS sequence"/>
</dbReference>
<dbReference type="Gene3D" id="3.30.310.70">
    <property type="entry name" value="TT1751-like domain"/>
    <property type="match status" value="1"/>
</dbReference>
<dbReference type="AlphaFoldDB" id="A0A1G9DJ56"/>
<evidence type="ECO:0000256" key="1">
    <source>
        <dbReference type="SAM" id="MobiDB-lite"/>
    </source>
</evidence>
<dbReference type="InterPro" id="IPR035923">
    <property type="entry name" value="TT1751-like_sf"/>
</dbReference>
<dbReference type="CDD" id="cd14797">
    <property type="entry name" value="DUF302"/>
    <property type="match status" value="1"/>
</dbReference>
<feature type="region of interest" description="Disordered" evidence="1">
    <location>
        <begin position="134"/>
        <end position="173"/>
    </location>
</feature>
<accession>A0A1G9DJ56</accession>
<dbReference type="PANTHER" id="PTHR38342">
    <property type="entry name" value="SLR5037 PROTEIN"/>
    <property type="match status" value="1"/>
</dbReference>
<protein>
    <submittedName>
        <fullName evidence="3">Uncharacterized conserved protein, DUF302 family</fullName>
    </submittedName>
</protein>
<sequence>MECITRTALGSFEETVGRLKELIVARGLTLFAVIEHDVAAATAGLKMRPCKVMVFGSPEAGAPVMIASPLAALDLPLKLLVWQDASGKTRVSHHVVSELQHRHGLIGEQAAPLHALEELACAVTGTGGGAAFECRDGQGPGSRAKRPGSAATTSEMVDGGLPRSRRMSEVTRS</sequence>
<proteinExistence type="predicted"/>
<evidence type="ECO:0000259" key="2">
    <source>
        <dbReference type="Pfam" id="PF03625"/>
    </source>
</evidence>
<reference evidence="3 4" key="1">
    <citation type="submission" date="2016-10" db="EMBL/GenBank/DDBJ databases">
        <authorList>
            <person name="de Groot N.N."/>
        </authorList>
    </citation>
    <scope>NUCLEOTIDE SEQUENCE [LARGE SCALE GENOMIC DNA]</scope>
    <source>
        <strain evidence="3 4">CGMCC 4.5681</strain>
    </source>
</reference>
<evidence type="ECO:0000313" key="4">
    <source>
        <dbReference type="Proteomes" id="UP000198683"/>
    </source>
</evidence>
<dbReference type="SUPFAM" id="SSF103247">
    <property type="entry name" value="TT1751-like"/>
    <property type="match status" value="1"/>
</dbReference>
<gene>
    <name evidence="3" type="ORF">SAMN05421874_109164</name>
</gene>
<organism evidence="3 4">
    <name type="scientific">Nonomuraea maritima</name>
    <dbReference type="NCBI Taxonomy" id="683260"/>
    <lineage>
        <taxon>Bacteria</taxon>
        <taxon>Bacillati</taxon>
        <taxon>Actinomycetota</taxon>
        <taxon>Actinomycetes</taxon>
        <taxon>Streptosporangiales</taxon>
        <taxon>Streptosporangiaceae</taxon>
        <taxon>Nonomuraea</taxon>
    </lineage>
</organism>
<dbReference type="EMBL" id="FNFB01000009">
    <property type="protein sequence ID" value="SDK63932.1"/>
    <property type="molecule type" value="Genomic_DNA"/>
</dbReference>
<evidence type="ECO:0000313" key="3">
    <source>
        <dbReference type="EMBL" id="SDK63932.1"/>
    </source>
</evidence>
<keyword evidence="4" id="KW-1185">Reference proteome</keyword>
<dbReference type="RefSeq" id="WP_090766000.1">
    <property type="nucleotide sequence ID" value="NZ_FNFB01000009.1"/>
</dbReference>
<name>A0A1G9DJ56_9ACTN</name>